<evidence type="ECO:0000313" key="2">
    <source>
        <dbReference type="EMBL" id="QOK21307.1"/>
    </source>
</evidence>
<protein>
    <submittedName>
        <fullName evidence="3">Uncharacterized protein</fullName>
    </submittedName>
</protein>
<sequence>MSSSPHHARRGSTHRAVVATLAVVLASALCLAAASPADAAEPVEDMGCRMLIWASDSVFDTSYAHDGMRHTFRGCLVKRGWSTNSYRALKERQWRLNNHLASSECRVGDYHLSGVRRTTYKGIRVVVFKYRFDYLVPC</sequence>
<gene>
    <name evidence="2" type="ORF">IGS73_08865</name>
    <name evidence="3" type="ORF">SAMN06296429_11096</name>
</gene>
<proteinExistence type="predicted"/>
<evidence type="ECO:0000313" key="5">
    <source>
        <dbReference type="Proteomes" id="UP000593998"/>
    </source>
</evidence>
<dbReference type="EMBL" id="CP062789">
    <property type="protein sequence ID" value="QOK21307.1"/>
    <property type="molecule type" value="Genomic_DNA"/>
</dbReference>
<keyword evidence="1" id="KW-0732">Signal</keyword>
<dbReference type="OrthoDB" id="9947480at2"/>
<dbReference type="Proteomes" id="UP000192634">
    <property type="component" value="Unassembled WGS sequence"/>
</dbReference>
<feature type="chain" id="PRO_5036311504" evidence="1">
    <location>
        <begin position="40"/>
        <end position="138"/>
    </location>
</feature>
<dbReference type="Proteomes" id="UP000593998">
    <property type="component" value="Chromosome"/>
</dbReference>
<evidence type="ECO:0000313" key="3">
    <source>
        <dbReference type="EMBL" id="SMC81157.1"/>
    </source>
</evidence>
<reference evidence="2 5" key="2">
    <citation type="submission" date="2020-10" db="EMBL/GenBank/DDBJ databases">
        <title>Janibacter indicus TT2 genome sequence.</title>
        <authorList>
            <person name="Lee K."/>
            <person name="Ganzorig M."/>
        </authorList>
    </citation>
    <scope>NUCLEOTIDE SEQUENCE [LARGE SCALE GENOMIC DNA]</scope>
    <source>
        <strain evidence="2 5">TT2</strain>
    </source>
</reference>
<evidence type="ECO:0000256" key="1">
    <source>
        <dbReference type="SAM" id="SignalP"/>
    </source>
</evidence>
<name>A0A1W2C7B2_9MICO</name>
<organism evidence="3 4">
    <name type="scientific">Janibacter indicus</name>
    <dbReference type="NCBI Taxonomy" id="857417"/>
    <lineage>
        <taxon>Bacteria</taxon>
        <taxon>Bacillati</taxon>
        <taxon>Actinomycetota</taxon>
        <taxon>Actinomycetes</taxon>
        <taxon>Micrococcales</taxon>
        <taxon>Intrasporangiaceae</taxon>
        <taxon>Janibacter</taxon>
    </lineage>
</organism>
<dbReference type="AlphaFoldDB" id="A0A1W2C7B2"/>
<accession>A0A1W2C7B2</accession>
<reference evidence="3 4" key="1">
    <citation type="submission" date="2017-04" db="EMBL/GenBank/DDBJ databases">
        <authorList>
            <person name="Afonso C.L."/>
            <person name="Miller P.J."/>
            <person name="Scott M.A."/>
            <person name="Spackman E."/>
            <person name="Goraichik I."/>
            <person name="Dimitrov K.M."/>
            <person name="Suarez D.L."/>
            <person name="Swayne D.E."/>
        </authorList>
    </citation>
    <scope>NUCLEOTIDE SEQUENCE [LARGE SCALE GENOMIC DNA]</scope>
    <source>
        <strain evidence="3 4">CGMCC 1.12511</strain>
    </source>
</reference>
<dbReference type="EMBL" id="FWXN01000010">
    <property type="protein sequence ID" value="SMC81157.1"/>
    <property type="molecule type" value="Genomic_DNA"/>
</dbReference>
<evidence type="ECO:0000313" key="4">
    <source>
        <dbReference type="Proteomes" id="UP000192634"/>
    </source>
</evidence>
<feature type="signal peptide" evidence="1">
    <location>
        <begin position="1"/>
        <end position="39"/>
    </location>
</feature>